<dbReference type="EMBL" id="JASCZI010091335">
    <property type="protein sequence ID" value="MED6149984.1"/>
    <property type="molecule type" value="Genomic_DNA"/>
</dbReference>
<dbReference type="Proteomes" id="UP001341840">
    <property type="component" value="Unassembled WGS sequence"/>
</dbReference>
<protein>
    <submittedName>
        <fullName evidence="2">Uncharacterized protein</fullName>
    </submittedName>
</protein>
<evidence type="ECO:0000256" key="1">
    <source>
        <dbReference type="SAM" id="MobiDB-lite"/>
    </source>
</evidence>
<name>A0ABU6TNA5_9FABA</name>
<gene>
    <name evidence="2" type="ORF">PIB30_067786</name>
</gene>
<feature type="region of interest" description="Disordered" evidence="1">
    <location>
        <begin position="85"/>
        <end position="122"/>
    </location>
</feature>
<sequence>MEWDHESLGKYVPILDPPHNSEEISPLSIEFEIGAWHVSRVVKRVIQTANPRPSADYLRWWYLTRKRFLALNDTFHHRPPEEIPIEAAHREAASPPPRSQVPNVPDNNRVERRKMVGARTTA</sequence>
<organism evidence="2 3">
    <name type="scientific">Stylosanthes scabra</name>
    <dbReference type="NCBI Taxonomy" id="79078"/>
    <lineage>
        <taxon>Eukaryota</taxon>
        <taxon>Viridiplantae</taxon>
        <taxon>Streptophyta</taxon>
        <taxon>Embryophyta</taxon>
        <taxon>Tracheophyta</taxon>
        <taxon>Spermatophyta</taxon>
        <taxon>Magnoliopsida</taxon>
        <taxon>eudicotyledons</taxon>
        <taxon>Gunneridae</taxon>
        <taxon>Pentapetalae</taxon>
        <taxon>rosids</taxon>
        <taxon>fabids</taxon>
        <taxon>Fabales</taxon>
        <taxon>Fabaceae</taxon>
        <taxon>Papilionoideae</taxon>
        <taxon>50 kb inversion clade</taxon>
        <taxon>dalbergioids sensu lato</taxon>
        <taxon>Dalbergieae</taxon>
        <taxon>Pterocarpus clade</taxon>
        <taxon>Stylosanthes</taxon>
    </lineage>
</organism>
<proteinExistence type="predicted"/>
<reference evidence="2 3" key="1">
    <citation type="journal article" date="2023" name="Plants (Basel)">
        <title>Bridging the Gap: Combining Genomics and Transcriptomics Approaches to Understand Stylosanthes scabra, an Orphan Legume from the Brazilian Caatinga.</title>
        <authorList>
            <person name="Ferreira-Neto J.R.C."/>
            <person name="da Silva M.D."/>
            <person name="Binneck E."/>
            <person name="de Melo N.F."/>
            <person name="da Silva R.H."/>
            <person name="de Melo A.L.T.M."/>
            <person name="Pandolfi V."/>
            <person name="Bustamante F.O."/>
            <person name="Brasileiro-Vidal A.C."/>
            <person name="Benko-Iseppon A.M."/>
        </authorList>
    </citation>
    <scope>NUCLEOTIDE SEQUENCE [LARGE SCALE GENOMIC DNA]</scope>
    <source>
        <tissue evidence="2">Leaves</tissue>
    </source>
</reference>
<keyword evidence="3" id="KW-1185">Reference proteome</keyword>
<evidence type="ECO:0000313" key="2">
    <source>
        <dbReference type="EMBL" id="MED6149984.1"/>
    </source>
</evidence>
<accession>A0ABU6TNA5</accession>
<comment type="caution">
    <text evidence="2">The sequence shown here is derived from an EMBL/GenBank/DDBJ whole genome shotgun (WGS) entry which is preliminary data.</text>
</comment>
<evidence type="ECO:0000313" key="3">
    <source>
        <dbReference type="Proteomes" id="UP001341840"/>
    </source>
</evidence>